<dbReference type="Proteomes" id="UP000828390">
    <property type="component" value="Unassembled WGS sequence"/>
</dbReference>
<evidence type="ECO:0000313" key="1">
    <source>
        <dbReference type="EMBL" id="KAH3699390.1"/>
    </source>
</evidence>
<comment type="caution">
    <text evidence="1">The sequence shown here is derived from an EMBL/GenBank/DDBJ whole genome shotgun (WGS) entry which is preliminary data.</text>
</comment>
<proteinExistence type="predicted"/>
<evidence type="ECO:0000313" key="2">
    <source>
        <dbReference type="Proteomes" id="UP000828390"/>
    </source>
</evidence>
<dbReference type="EMBL" id="JAIWYP010000015">
    <property type="protein sequence ID" value="KAH3699390.1"/>
    <property type="molecule type" value="Genomic_DNA"/>
</dbReference>
<reference evidence="1" key="2">
    <citation type="submission" date="2020-11" db="EMBL/GenBank/DDBJ databases">
        <authorList>
            <person name="McCartney M.A."/>
            <person name="Auch B."/>
            <person name="Kono T."/>
            <person name="Mallez S."/>
            <person name="Becker A."/>
            <person name="Gohl D.M."/>
            <person name="Silverstein K.A.T."/>
            <person name="Koren S."/>
            <person name="Bechman K.B."/>
            <person name="Herman A."/>
            <person name="Abrahante J.E."/>
            <person name="Garbe J."/>
        </authorList>
    </citation>
    <scope>NUCLEOTIDE SEQUENCE</scope>
    <source>
        <strain evidence="1">Duluth1</strain>
        <tissue evidence="1">Whole animal</tissue>
    </source>
</reference>
<gene>
    <name evidence="1" type="ORF">DPMN_074345</name>
</gene>
<dbReference type="AlphaFoldDB" id="A0A9D4BDZ6"/>
<accession>A0A9D4BDZ6</accession>
<sequence>MFHFQELFDSQDFGTNVDIQDVICCQRMYSIPNNKNKDFKELPQTLRPGLQMPHDADTACTQRSAIQRRNRYSCENMLGR</sequence>
<keyword evidence="2" id="KW-1185">Reference proteome</keyword>
<organism evidence="1 2">
    <name type="scientific">Dreissena polymorpha</name>
    <name type="common">Zebra mussel</name>
    <name type="synonym">Mytilus polymorpha</name>
    <dbReference type="NCBI Taxonomy" id="45954"/>
    <lineage>
        <taxon>Eukaryota</taxon>
        <taxon>Metazoa</taxon>
        <taxon>Spiralia</taxon>
        <taxon>Lophotrochozoa</taxon>
        <taxon>Mollusca</taxon>
        <taxon>Bivalvia</taxon>
        <taxon>Autobranchia</taxon>
        <taxon>Heteroconchia</taxon>
        <taxon>Euheterodonta</taxon>
        <taxon>Imparidentia</taxon>
        <taxon>Neoheterodontei</taxon>
        <taxon>Myida</taxon>
        <taxon>Dreissenoidea</taxon>
        <taxon>Dreissenidae</taxon>
        <taxon>Dreissena</taxon>
    </lineage>
</organism>
<reference evidence="1" key="1">
    <citation type="journal article" date="2019" name="bioRxiv">
        <title>The Genome of the Zebra Mussel, Dreissena polymorpha: A Resource for Invasive Species Research.</title>
        <authorList>
            <person name="McCartney M.A."/>
            <person name="Auch B."/>
            <person name="Kono T."/>
            <person name="Mallez S."/>
            <person name="Zhang Y."/>
            <person name="Obille A."/>
            <person name="Becker A."/>
            <person name="Abrahante J.E."/>
            <person name="Garbe J."/>
            <person name="Badalamenti J.P."/>
            <person name="Herman A."/>
            <person name="Mangelson H."/>
            <person name="Liachko I."/>
            <person name="Sullivan S."/>
            <person name="Sone E.D."/>
            <person name="Koren S."/>
            <person name="Silverstein K.A.T."/>
            <person name="Beckman K.B."/>
            <person name="Gohl D.M."/>
        </authorList>
    </citation>
    <scope>NUCLEOTIDE SEQUENCE</scope>
    <source>
        <strain evidence="1">Duluth1</strain>
        <tissue evidence="1">Whole animal</tissue>
    </source>
</reference>
<protein>
    <submittedName>
        <fullName evidence="1">Uncharacterized protein</fullName>
    </submittedName>
</protein>
<name>A0A9D4BDZ6_DREPO</name>